<keyword evidence="1" id="KW-0812">Transmembrane</keyword>
<evidence type="ECO:0000313" key="2">
    <source>
        <dbReference type="EMBL" id="MDZ5757378.1"/>
    </source>
</evidence>
<dbReference type="Proteomes" id="UP001290462">
    <property type="component" value="Unassembled WGS sequence"/>
</dbReference>
<protein>
    <submittedName>
        <fullName evidence="2">DUF308 domain-containing protein</fullName>
    </submittedName>
</protein>
<comment type="caution">
    <text evidence="2">The sequence shown here is derived from an EMBL/GenBank/DDBJ whole genome shotgun (WGS) entry which is preliminary data.</text>
</comment>
<feature type="transmembrane region" description="Helical" evidence="1">
    <location>
        <begin position="36"/>
        <end position="54"/>
    </location>
</feature>
<organism evidence="2 3">
    <name type="scientific">Carnobacterium maltaromaticum</name>
    <name type="common">Carnobacterium piscicola</name>
    <dbReference type="NCBI Taxonomy" id="2751"/>
    <lineage>
        <taxon>Bacteria</taxon>
        <taxon>Bacillati</taxon>
        <taxon>Bacillota</taxon>
        <taxon>Bacilli</taxon>
        <taxon>Lactobacillales</taxon>
        <taxon>Carnobacteriaceae</taxon>
        <taxon>Carnobacterium</taxon>
    </lineage>
</organism>
<feature type="transmembrane region" description="Helical" evidence="1">
    <location>
        <begin position="66"/>
        <end position="83"/>
    </location>
</feature>
<keyword evidence="1" id="KW-0472">Membrane</keyword>
<evidence type="ECO:0000256" key="1">
    <source>
        <dbReference type="SAM" id="Phobius"/>
    </source>
</evidence>
<feature type="transmembrane region" description="Helical" evidence="1">
    <location>
        <begin position="89"/>
        <end position="108"/>
    </location>
</feature>
<feature type="transmembrane region" description="Helical" evidence="1">
    <location>
        <begin position="120"/>
        <end position="139"/>
    </location>
</feature>
<dbReference type="AlphaFoldDB" id="A0AAW9K4X8"/>
<dbReference type="InterPro" id="IPR052712">
    <property type="entry name" value="Acid_resist_chaperone_HdeD"/>
</dbReference>
<feature type="transmembrane region" description="Helical" evidence="1">
    <location>
        <begin position="7"/>
        <end position="24"/>
    </location>
</feature>
<dbReference type="PANTHER" id="PTHR34989:SF1">
    <property type="entry name" value="PROTEIN HDED"/>
    <property type="match status" value="1"/>
</dbReference>
<name>A0AAW9K4X8_CARML</name>
<dbReference type="PANTHER" id="PTHR34989">
    <property type="entry name" value="PROTEIN HDED"/>
    <property type="match status" value="1"/>
</dbReference>
<dbReference type="RefSeq" id="WP_010053181.1">
    <property type="nucleotide sequence ID" value="NZ_BJOJ01000030.1"/>
</dbReference>
<dbReference type="InterPro" id="IPR005325">
    <property type="entry name" value="DUF308_memb"/>
</dbReference>
<dbReference type="GeneID" id="83606945"/>
<keyword evidence="1" id="KW-1133">Transmembrane helix</keyword>
<dbReference type="Pfam" id="PF03729">
    <property type="entry name" value="DUF308"/>
    <property type="match status" value="2"/>
</dbReference>
<gene>
    <name evidence="2" type="ORF">RAK27_01745</name>
</gene>
<proteinExistence type="predicted"/>
<evidence type="ECO:0000313" key="3">
    <source>
        <dbReference type="Proteomes" id="UP001290462"/>
    </source>
</evidence>
<feature type="transmembrane region" description="Helical" evidence="1">
    <location>
        <begin position="145"/>
        <end position="169"/>
    </location>
</feature>
<dbReference type="GO" id="GO:0005886">
    <property type="term" value="C:plasma membrane"/>
    <property type="evidence" value="ECO:0007669"/>
    <property type="project" value="TreeGrafter"/>
</dbReference>
<accession>A0AAW9K4X8</accession>
<reference evidence="2" key="1">
    <citation type="submission" date="2023-08" db="EMBL/GenBank/DDBJ databases">
        <title>Genomic characterization of piscicolin 126 produced by Carnobacterium maltaromaticum CM22 strain isolated from salmon (Salmo salar).</title>
        <authorList>
            <person name="Gonzalez-Gragera E."/>
            <person name="Garcia-Lopez J.D."/>
            <person name="Teso-Perez C."/>
            <person name="Gimenez-Hernandez I."/>
            <person name="Peralta-Sanchez J.M."/>
            <person name="Valdivia E."/>
            <person name="Montalban-Lopez M."/>
            <person name="Martin-Platero A.M."/>
            <person name="Banos A."/>
            <person name="Martinez-Bueno M."/>
        </authorList>
    </citation>
    <scope>NUCLEOTIDE SEQUENCE</scope>
    <source>
        <strain evidence="2">CM22</strain>
    </source>
</reference>
<sequence>MKNVFKYLLLISAILMMAMGFWFIFNPTASLKTTTILIGLLLGGNGLVEIFSFLQERKVWNISKWILFDGFASLIAGIFILFNPGIAQSTLIIAFAIWVLFSGVMRLLTAISIKDFPGWTWLLTLGIIAILFAIFSFFTPILVGIVLGFILGFFFIIQGFNILMIYLMVRNKS</sequence>
<dbReference type="EMBL" id="JAVBVO010000001">
    <property type="protein sequence ID" value="MDZ5757378.1"/>
    <property type="molecule type" value="Genomic_DNA"/>
</dbReference>